<dbReference type="InterPro" id="IPR011146">
    <property type="entry name" value="HIT-like"/>
</dbReference>
<evidence type="ECO:0000256" key="1">
    <source>
        <dbReference type="PIRSR" id="PIRSR601310-1"/>
    </source>
</evidence>
<feature type="active site" description="Tele-AMP-histidine intermediate" evidence="1">
    <location>
        <position position="113"/>
    </location>
</feature>
<feature type="short sequence motif" description="Histidine triad motif" evidence="2 3">
    <location>
        <begin position="111"/>
        <end position="115"/>
    </location>
</feature>
<accession>A0A1T5LUP7</accession>
<evidence type="ECO:0000256" key="3">
    <source>
        <dbReference type="PROSITE-ProRule" id="PRU00464"/>
    </source>
</evidence>
<dbReference type="InterPro" id="IPR019808">
    <property type="entry name" value="Histidine_triad_CS"/>
</dbReference>
<dbReference type="Gene3D" id="3.30.428.10">
    <property type="entry name" value="HIT-like"/>
    <property type="match status" value="1"/>
</dbReference>
<dbReference type="GO" id="GO:0003824">
    <property type="term" value="F:catalytic activity"/>
    <property type="evidence" value="ECO:0007669"/>
    <property type="project" value="InterPro"/>
</dbReference>
<dbReference type="EMBL" id="FUZT01000008">
    <property type="protein sequence ID" value="SKC79623.1"/>
    <property type="molecule type" value="Genomic_DNA"/>
</dbReference>
<gene>
    <name evidence="5" type="ORF">SAMN02194393_03335</name>
</gene>
<evidence type="ECO:0000313" key="6">
    <source>
        <dbReference type="Proteomes" id="UP000190285"/>
    </source>
</evidence>
<organism evidence="5 6">
    <name type="scientific">Maledivibacter halophilus</name>
    <dbReference type="NCBI Taxonomy" id="36842"/>
    <lineage>
        <taxon>Bacteria</taxon>
        <taxon>Bacillati</taxon>
        <taxon>Bacillota</taxon>
        <taxon>Clostridia</taxon>
        <taxon>Peptostreptococcales</taxon>
        <taxon>Caminicellaceae</taxon>
        <taxon>Maledivibacter</taxon>
    </lineage>
</organism>
<dbReference type="InterPro" id="IPR036265">
    <property type="entry name" value="HIT-like_sf"/>
</dbReference>
<dbReference type="STRING" id="36842.SAMN02194393_03335"/>
<dbReference type="Proteomes" id="UP000190285">
    <property type="component" value="Unassembled WGS sequence"/>
</dbReference>
<sequence>MLTVELYNLKEVLDLDCIFCKIAKKEIPAEIVYEDDKIIAFKDVNPASPTHILFIPKEHIESVNFLNEEHKHLIGEIFLRIKEVAKEMNIDEDGYRIVNNCGELGGQTVNHLHFHLLAGRQMQWPPG</sequence>
<dbReference type="PRINTS" id="PR00332">
    <property type="entry name" value="HISTRIAD"/>
</dbReference>
<evidence type="ECO:0000259" key="4">
    <source>
        <dbReference type="PROSITE" id="PS51084"/>
    </source>
</evidence>
<dbReference type="CDD" id="cd01276">
    <property type="entry name" value="PKCI_related"/>
    <property type="match status" value="1"/>
</dbReference>
<reference evidence="5 6" key="1">
    <citation type="submission" date="2017-02" db="EMBL/GenBank/DDBJ databases">
        <authorList>
            <person name="Peterson S.W."/>
        </authorList>
    </citation>
    <scope>NUCLEOTIDE SEQUENCE [LARGE SCALE GENOMIC DNA]</scope>
    <source>
        <strain evidence="5 6">M1</strain>
    </source>
</reference>
<dbReference type="SUPFAM" id="SSF54197">
    <property type="entry name" value="HIT-like"/>
    <property type="match status" value="1"/>
</dbReference>
<dbReference type="AlphaFoldDB" id="A0A1T5LUP7"/>
<keyword evidence="6" id="KW-1185">Reference proteome</keyword>
<dbReference type="PANTHER" id="PTHR23089">
    <property type="entry name" value="HISTIDINE TRIAD HIT PROTEIN"/>
    <property type="match status" value="1"/>
</dbReference>
<name>A0A1T5LUP7_9FIRM</name>
<evidence type="ECO:0000256" key="2">
    <source>
        <dbReference type="PIRSR" id="PIRSR601310-3"/>
    </source>
</evidence>
<feature type="domain" description="HIT" evidence="4">
    <location>
        <begin position="18"/>
        <end position="127"/>
    </location>
</feature>
<dbReference type="InterPro" id="IPR001310">
    <property type="entry name" value="Histidine_triad_HIT"/>
</dbReference>
<dbReference type="Pfam" id="PF11969">
    <property type="entry name" value="DcpS_C"/>
    <property type="match status" value="1"/>
</dbReference>
<proteinExistence type="predicted"/>
<evidence type="ECO:0000313" key="5">
    <source>
        <dbReference type="EMBL" id="SKC79623.1"/>
    </source>
</evidence>
<protein>
    <submittedName>
        <fullName evidence="5">Histidine triad (HIT) family protein</fullName>
    </submittedName>
</protein>
<dbReference type="PROSITE" id="PS00892">
    <property type="entry name" value="HIT_1"/>
    <property type="match status" value="1"/>
</dbReference>
<dbReference type="PROSITE" id="PS51084">
    <property type="entry name" value="HIT_2"/>
    <property type="match status" value="1"/>
</dbReference>